<feature type="non-terminal residue" evidence="1">
    <location>
        <position position="1"/>
    </location>
</feature>
<gene>
    <name evidence="1" type="ORF">SJ059_31305</name>
</gene>
<protein>
    <submittedName>
        <fullName evidence="1">Uncharacterized protein</fullName>
    </submittedName>
</protein>
<evidence type="ECO:0000313" key="1">
    <source>
        <dbReference type="EMBL" id="MDX7018916.1"/>
    </source>
</evidence>
<sequence>GLALAGRLDQAISLLSSASSQVKLGSLQQARYDARIDQLRSLQQRFKPYEKM</sequence>
<dbReference type="AlphaFoldDB" id="A0AAW9ED05"/>
<proteinExistence type="predicted"/>
<comment type="caution">
    <text evidence="1">The sequence shown here is derived from an EMBL/GenBank/DDBJ whole genome shotgun (WGS) entry which is preliminary data.</text>
</comment>
<dbReference type="Proteomes" id="UP001279012">
    <property type="component" value="Unassembled WGS sequence"/>
</dbReference>
<organism evidence="1 2">
    <name type="scientific">Klebsiella aerogenes</name>
    <name type="common">Enterobacter aerogenes</name>
    <dbReference type="NCBI Taxonomy" id="548"/>
    <lineage>
        <taxon>Bacteria</taxon>
        <taxon>Pseudomonadati</taxon>
        <taxon>Pseudomonadota</taxon>
        <taxon>Gammaproteobacteria</taxon>
        <taxon>Enterobacterales</taxon>
        <taxon>Enterobacteriaceae</taxon>
        <taxon>Klebsiella/Raoultella group</taxon>
        <taxon>Klebsiella</taxon>
    </lineage>
</organism>
<evidence type="ECO:0000313" key="2">
    <source>
        <dbReference type="Proteomes" id="UP001279012"/>
    </source>
</evidence>
<reference evidence="1" key="1">
    <citation type="submission" date="2023-11" db="EMBL/GenBank/DDBJ databases">
        <title>Detection of rare carbapenemases in Enterobacterales - comparison of two colorimetric and two CIM-based carbapenemase assays.</title>
        <authorList>
            <person name="Schaffarczyk L."/>
            <person name="Noster J."/>
            <person name="Stelzer Y."/>
            <person name="Sattler J."/>
            <person name="Gatermann S."/>
            <person name="Hamprecht A."/>
        </authorList>
    </citation>
    <scope>NUCLEOTIDE SEQUENCE</scope>
    <source>
        <strain evidence="1">CIM-Cont-037</strain>
    </source>
</reference>
<accession>A0AAW9ED05</accession>
<name>A0AAW9ED05_KLEAE</name>
<dbReference type="EMBL" id="JAWZZT010001471">
    <property type="protein sequence ID" value="MDX7018916.1"/>
    <property type="molecule type" value="Genomic_DNA"/>
</dbReference>